<reference evidence="2 3" key="1">
    <citation type="submission" date="2019-06" db="EMBL/GenBank/DDBJ databases">
        <title>Whole genome shotgun sequence of Pseudonocardia hydrocarbonoxydans NBRC 14498.</title>
        <authorList>
            <person name="Hosoyama A."/>
            <person name="Uohara A."/>
            <person name="Ohji S."/>
            <person name="Ichikawa N."/>
        </authorList>
    </citation>
    <scope>NUCLEOTIDE SEQUENCE [LARGE SCALE GENOMIC DNA]</scope>
    <source>
        <strain evidence="2 3">NBRC 14498</strain>
    </source>
</reference>
<keyword evidence="1" id="KW-0812">Transmembrane</keyword>
<organism evidence="2 3">
    <name type="scientific">Pseudonocardia hydrocarbonoxydans</name>
    <dbReference type="NCBI Taxonomy" id="76726"/>
    <lineage>
        <taxon>Bacteria</taxon>
        <taxon>Bacillati</taxon>
        <taxon>Actinomycetota</taxon>
        <taxon>Actinomycetes</taxon>
        <taxon>Pseudonocardiales</taxon>
        <taxon>Pseudonocardiaceae</taxon>
        <taxon>Pseudonocardia</taxon>
    </lineage>
</organism>
<evidence type="ECO:0000256" key="1">
    <source>
        <dbReference type="SAM" id="Phobius"/>
    </source>
</evidence>
<protein>
    <submittedName>
        <fullName evidence="2">Uncharacterized protein</fullName>
    </submittedName>
</protein>
<feature type="transmembrane region" description="Helical" evidence="1">
    <location>
        <begin position="190"/>
        <end position="214"/>
    </location>
</feature>
<dbReference type="EMBL" id="BJNG01000038">
    <property type="protein sequence ID" value="GEC22020.1"/>
    <property type="molecule type" value="Genomic_DNA"/>
</dbReference>
<keyword evidence="1" id="KW-1133">Transmembrane helix</keyword>
<accession>A0A4Y3WVB0</accession>
<feature type="transmembrane region" description="Helical" evidence="1">
    <location>
        <begin position="341"/>
        <end position="362"/>
    </location>
</feature>
<dbReference type="Proteomes" id="UP000320338">
    <property type="component" value="Unassembled WGS sequence"/>
</dbReference>
<feature type="transmembrane region" description="Helical" evidence="1">
    <location>
        <begin position="312"/>
        <end position="329"/>
    </location>
</feature>
<evidence type="ECO:0000313" key="3">
    <source>
        <dbReference type="Proteomes" id="UP000320338"/>
    </source>
</evidence>
<feature type="transmembrane region" description="Helical" evidence="1">
    <location>
        <begin position="413"/>
        <end position="432"/>
    </location>
</feature>
<feature type="transmembrane region" description="Helical" evidence="1">
    <location>
        <begin position="234"/>
        <end position="260"/>
    </location>
</feature>
<gene>
    <name evidence="2" type="ORF">PHY01_43030</name>
</gene>
<feature type="transmembrane region" description="Helical" evidence="1">
    <location>
        <begin position="121"/>
        <end position="146"/>
    </location>
</feature>
<feature type="transmembrane region" description="Helical" evidence="1">
    <location>
        <begin position="478"/>
        <end position="496"/>
    </location>
</feature>
<keyword evidence="3" id="KW-1185">Reference proteome</keyword>
<dbReference type="AlphaFoldDB" id="A0A4Y3WVB0"/>
<feature type="transmembrane region" description="Helical" evidence="1">
    <location>
        <begin position="36"/>
        <end position="66"/>
    </location>
</feature>
<comment type="caution">
    <text evidence="2">The sequence shown here is derived from an EMBL/GenBank/DDBJ whole genome shotgun (WGS) entry which is preliminary data.</text>
</comment>
<dbReference type="RefSeq" id="WP_141281117.1">
    <property type="nucleotide sequence ID" value="NZ_BAAARZ010000092.1"/>
</dbReference>
<name>A0A4Y3WVB0_9PSEU</name>
<sequence>MRATLWADLRFVARADALQFCLRNNIAPTRNLRRAAVLLTVVGVVVAVPAAGLLAGFVLAVLGLSLPVGADAVSGGVLLLAAGRALAVAVRGNAAGTRARVFAPPDVAVLRHFEISTAAVLAVRVAAPAVLSGVVGAVLTGSVLIGVGRGYGNPVSPVWLGCAVALAVVGSALAAAAAARPPVERPRRRWSALLGLLVAALLGWLAGRAGIAAAELLAVAGAPALITQVAGVGSAAAAAAGSPLAVVVPLVVAGGAVLTLRRGGAERWRAVLRPRAGSIDTGGHCRPIDLVTVAVRRGEQGGAALARRAGRVFSIVGAGLVGSGVAAPGRLDLAGSGVDGIAGGGVLLTIGLVLGGLVRAITGPAGWARQLRWTAERGVDRRALVVGYMLGSLRPLLPVVLVCVGLAMLAGDAAVLGFGVCAVLVTTASGLLGDLWQGGSQAGADGSTESTAAGAAVGIVVVAAGVVPWVVLSAPGSWIAGTVVALASMVAAAALLDRTVLA</sequence>
<feature type="transmembrane region" description="Helical" evidence="1">
    <location>
        <begin position="158"/>
        <end position="178"/>
    </location>
</feature>
<feature type="transmembrane region" description="Helical" evidence="1">
    <location>
        <begin position="452"/>
        <end position="472"/>
    </location>
</feature>
<feature type="transmembrane region" description="Helical" evidence="1">
    <location>
        <begin position="72"/>
        <end position="90"/>
    </location>
</feature>
<evidence type="ECO:0000313" key="2">
    <source>
        <dbReference type="EMBL" id="GEC22020.1"/>
    </source>
</evidence>
<feature type="transmembrane region" description="Helical" evidence="1">
    <location>
        <begin position="383"/>
        <end position="407"/>
    </location>
</feature>
<proteinExistence type="predicted"/>
<keyword evidence="1" id="KW-0472">Membrane</keyword>